<dbReference type="Proteomes" id="UP000094569">
    <property type="component" value="Unassembled WGS sequence"/>
</dbReference>
<evidence type="ECO:0008006" key="3">
    <source>
        <dbReference type="Google" id="ProtNLM"/>
    </source>
</evidence>
<proteinExistence type="predicted"/>
<accession>A0A1E3BK01</accession>
<dbReference type="STRING" id="573508.A0A1E3BK01"/>
<dbReference type="EMBL" id="JXNT01000003">
    <property type="protein sequence ID" value="ODM21111.1"/>
    <property type="molecule type" value="Genomic_DNA"/>
</dbReference>
<name>A0A1E3BK01_ASPCR</name>
<comment type="caution">
    <text evidence="1">The sequence shown here is derived from an EMBL/GenBank/DDBJ whole genome shotgun (WGS) entry which is preliminary data.</text>
</comment>
<organism evidence="1 2">
    <name type="scientific">Aspergillus cristatus</name>
    <name type="common">Chinese Fuzhuan brick tea-fermentation fungus</name>
    <name type="synonym">Eurotium cristatum</name>
    <dbReference type="NCBI Taxonomy" id="573508"/>
    <lineage>
        <taxon>Eukaryota</taxon>
        <taxon>Fungi</taxon>
        <taxon>Dikarya</taxon>
        <taxon>Ascomycota</taxon>
        <taxon>Pezizomycotina</taxon>
        <taxon>Eurotiomycetes</taxon>
        <taxon>Eurotiomycetidae</taxon>
        <taxon>Eurotiales</taxon>
        <taxon>Aspergillaceae</taxon>
        <taxon>Aspergillus</taxon>
        <taxon>Aspergillus subgen. Aspergillus</taxon>
    </lineage>
</organism>
<keyword evidence="2" id="KW-1185">Reference proteome</keyword>
<dbReference type="VEuPathDB" id="FungiDB:SI65_04164"/>
<dbReference type="SUPFAM" id="SSF50923">
    <property type="entry name" value="Hemopexin-like domain"/>
    <property type="match status" value="1"/>
</dbReference>
<protein>
    <recommendedName>
        <fullName evidence="3">Hemopexin</fullName>
    </recommendedName>
</protein>
<dbReference type="AlphaFoldDB" id="A0A1E3BK01"/>
<dbReference type="Gene3D" id="2.110.10.10">
    <property type="entry name" value="Hemopexin-like domain"/>
    <property type="match status" value="1"/>
</dbReference>
<evidence type="ECO:0000313" key="2">
    <source>
        <dbReference type="Proteomes" id="UP000094569"/>
    </source>
</evidence>
<evidence type="ECO:0000313" key="1">
    <source>
        <dbReference type="EMBL" id="ODM21111.1"/>
    </source>
</evidence>
<gene>
    <name evidence="1" type="ORF">SI65_04164</name>
</gene>
<dbReference type="InterPro" id="IPR036375">
    <property type="entry name" value="Hemopexin-like_dom_sf"/>
</dbReference>
<dbReference type="OrthoDB" id="6845681at2759"/>
<sequence>MVDAAYRIPGRDQLYIWSGRQYARIEFNQGTPAQAPQTSASSVDTVVPVPDHKDQLYVFFGGRYLKIKIDDNLNDTSVNSGARTIPSGWKSLEKAGFDTVDAAVVVPGTANQLYFFPGLEGWPNLVEAGFYGVDAIVESPGGGDVYYVFRGGQVC</sequence>
<reference evidence="1 2" key="1">
    <citation type="journal article" date="2016" name="BMC Genomics">
        <title>Comparative genomic and transcriptomic analyses of the Fuzhuan brick tea-fermentation fungus Aspergillus cristatus.</title>
        <authorList>
            <person name="Ge Y."/>
            <person name="Wang Y."/>
            <person name="Liu Y."/>
            <person name="Tan Y."/>
            <person name="Ren X."/>
            <person name="Zhang X."/>
            <person name="Hyde K.D."/>
            <person name="Liu Y."/>
            <person name="Liu Z."/>
        </authorList>
    </citation>
    <scope>NUCLEOTIDE SEQUENCE [LARGE SCALE GENOMIC DNA]</scope>
    <source>
        <strain evidence="1 2">GZAAS20.1005</strain>
    </source>
</reference>